<keyword evidence="16" id="KW-0594">Phospholipid biosynthesis</keyword>
<feature type="transmembrane region" description="Helical" evidence="19">
    <location>
        <begin position="77"/>
        <end position="96"/>
    </location>
</feature>
<evidence type="ECO:0000256" key="12">
    <source>
        <dbReference type="ARBA" id="ARBA00022695"/>
    </source>
</evidence>
<dbReference type="Pfam" id="PF01148">
    <property type="entry name" value="CTP_transf_1"/>
    <property type="match status" value="1"/>
</dbReference>
<dbReference type="RefSeq" id="WP_072580020.1">
    <property type="nucleotide sequence ID" value="NZ_CP016020.1"/>
</dbReference>
<keyword evidence="14" id="KW-0443">Lipid metabolism</keyword>
<keyword evidence="12 18" id="KW-0548">Nucleotidyltransferase</keyword>
<proteinExistence type="inferred from homology"/>
<dbReference type="GO" id="GO:0016024">
    <property type="term" value="P:CDP-diacylglycerol biosynthetic process"/>
    <property type="evidence" value="ECO:0007669"/>
    <property type="project" value="UniProtKB-UniPathway"/>
</dbReference>
<feature type="transmembrane region" description="Helical" evidence="19">
    <location>
        <begin position="49"/>
        <end position="71"/>
    </location>
</feature>
<evidence type="ECO:0000256" key="18">
    <source>
        <dbReference type="RuleBase" id="RU003938"/>
    </source>
</evidence>
<name>A0A1L3MSD1_9BACI</name>
<evidence type="ECO:0000256" key="11">
    <source>
        <dbReference type="ARBA" id="ARBA00022692"/>
    </source>
</evidence>
<comment type="similarity">
    <text evidence="5 18">Belongs to the CDS family.</text>
</comment>
<evidence type="ECO:0000256" key="15">
    <source>
        <dbReference type="ARBA" id="ARBA00023136"/>
    </source>
</evidence>
<evidence type="ECO:0000256" key="14">
    <source>
        <dbReference type="ARBA" id="ARBA00023098"/>
    </source>
</evidence>
<protein>
    <recommendedName>
        <fullName evidence="7 18">Phosphatidate cytidylyltransferase</fullName>
        <ecNumber evidence="6 18">2.7.7.41</ecNumber>
    </recommendedName>
</protein>
<comment type="pathway">
    <text evidence="4">Lipid metabolism.</text>
</comment>
<dbReference type="EMBL" id="CP016020">
    <property type="protein sequence ID" value="APH05227.1"/>
    <property type="molecule type" value="Genomic_DNA"/>
</dbReference>
<dbReference type="InterPro" id="IPR000374">
    <property type="entry name" value="PC_trans"/>
</dbReference>
<reference evidence="20 21" key="1">
    <citation type="journal article" date="2016" name="Sci. Rep.">
        <title>Complete genome sequence and transcriptomic analysis of a novel marine strain Bacillus weihaiensis reveals the mechanism of brown algae degradation.</title>
        <authorList>
            <person name="Zhu Y."/>
            <person name="Chen P."/>
            <person name="Bao Y."/>
            <person name="Men Y."/>
            <person name="Zeng Y."/>
            <person name="Yang J."/>
            <person name="Sun J."/>
            <person name="Sun Y."/>
        </authorList>
    </citation>
    <scope>NUCLEOTIDE SEQUENCE [LARGE SCALE GENOMIC DNA]</scope>
    <source>
        <strain evidence="20 21">Alg07</strain>
    </source>
</reference>
<dbReference type="GO" id="GO:0004605">
    <property type="term" value="F:phosphatidate cytidylyltransferase activity"/>
    <property type="evidence" value="ECO:0007669"/>
    <property type="project" value="UniProtKB-EC"/>
</dbReference>
<dbReference type="PANTHER" id="PTHR46382">
    <property type="entry name" value="PHOSPHATIDATE CYTIDYLYLTRANSFERASE"/>
    <property type="match status" value="1"/>
</dbReference>
<evidence type="ECO:0000256" key="1">
    <source>
        <dbReference type="ARBA" id="ARBA00001698"/>
    </source>
</evidence>
<keyword evidence="9" id="KW-0444">Lipid biosynthesis</keyword>
<evidence type="ECO:0000256" key="8">
    <source>
        <dbReference type="ARBA" id="ARBA00022475"/>
    </source>
</evidence>
<feature type="transmembrane region" description="Helical" evidence="19">
    <location>
        <begin position="176"/>
        <end position="194"/>
    </location>
</feature>
<dbReference type="KEGG" id="bwh:A9C19_10940"/>
<keyword evidence="11 18" id="KW-0812">Transmembrane</keyword>
<dbReference type="Proteomes" id="UP000181936">
    <property type="component" value="Chromosome"/>
</dbReference>
<feature type="transmembrane region" description="Helical" evidence="19">
    <location>
        <begin position="108"/>
        <end position="125"/>
    </location>
</feature>
<comment type="pathway">
    <text evidence="3 18">Phospholipid metabolism; CDP-diacylglycerol biosynthesis; CDP-diacylglycerol from sn-glycerol 3-phosphate: step 3/3.</text>
</comment>
<sequence>MKQRILTGALALVIFLPFVIYGKLPFTLFVYLLASIALYELLKMKKISLFSFPGLVSLLILWVLLIPNAYVTLVETFSKAEFALLALLLLLTYTVVTKNKFTFDDVGFVVIAIFYLGIGFYFLIETRNSTIQGGLELVFYALLLIWVTDSGAYFVGRAMGKNKLWPEISPNKTIEGAVGGVLFAVVFAWIYHYFTGILNNYLLITLMTIILSVFGQIGDLVESALKRHYHVKDSGNILPGHGGILDRFDSLLFVLPLLHFLLIFFNR</sequence>
<dbReference type="STRING" id="1547283.A9C19_10940"/>
<keyword evidence="17" id="KW-1208">Phospholipid metabolism</keyword>
<comment type="catalytic activity">
    <reaction evidence="1 18">
        <text>a 1,2-diacyl-sn-glycero-3-phosphate + CTP + H(+) = a CDP-1,2-diacyl-sn-glycerol + diphosphate</text>
        <dbReference type="Rhea" id="RHEA:16229"/>
        <dbReference type="ChEBI" id="CHEBI:15378"/>
        <dbReference type="ChEBI" id="CHEBI:33019"/>
        <dbReference type="ChEBI" id="CHEBI:37563"/>
        <dbReference type="ChEBI" id="CHEBI:58332"/>
        <dbReference type="ChEBI" id="CHEBI:58608"/>
        <dbReference type="EC" id="2.7.7.41"/>
    </reaction>
</comment>
<keyword evidence="13 19" id="KW-1133">Transmembrane helix</keyword>
<organism evidence="20 21">
    <name type="scientific">Bacillus weihaiensis</name>
    <dbReference type="NCBI Taxonomy" id="1547283"/>
    <lineage>
        <taxon>Bacteria</taxon>
        <taxon>Bacillati</taxon>
        <taxon>Bacillota</taxon>
        <taxon>Bacilli</taxon>
        <taxon>Bacillales</taxon>
        <taxon>Bacillaceae</taxon>
        <taxon>Bacillus</taxon>
    </lineage>
</organism>
<evidence type="ECO:0000256" key="13">
    <source>
        <dbReference type="ARBA" id="ARBA00022989"/>
    </source>
</evidence>
<evidence type="ECO:0000256" key="9">
    <source>
        <dbReference type="ARBA" id="ARBA00022516"/>
    </source>
</evidence>
<dbReference type="PANTHER" id="PTHR46382:SF1">
    <property type="entry name" value="PHOSPHATIDATE CYTIDYLYLTRANSFERASE"/>
    <property type="match status" value="1"/>
</dbReference>
<keyword evidence="15 19" id="KW-0472">Membrane</keyword>
<evidence type="ECO:0000256" key="16">
    <source>
        <dbReference type="ARBA" id="ARBA00023209"/>
    </source>
</evidence>
<evidence type="ECO:0000256" key="10">
    <source>
        <dbReference type="ARBA" id="ARBA00022679"/>
    </source>
</evidence>
<dbReference type="OrthoDB" id="9799199at2"/>
<evidence type="ECO:0000313" key="21">
    <source>
        <dbReference type="Proteomes" id="UP000181936"/>
    </source>
</evidence>
<dbReference type="GO" id="GO:0005886">
    <property type="term" value="C:plasma membrane"/>
    <property type="evidence" value="ECO:0007669"/>
    <property type="project" value="UniProtKB-SubCell"/>
</dbReference>
<feature type="transmembrane region" description="Helical" evidence="19">
    <location>
        <begin position="200"/>
        <end position="221"/>
    </location>
</feature>
<gene>
    <name evidence="20" type="ORF">A9C19_10940</name>
</gene>
<evidence type="ECO:0000256" key="3">
    <source>
        <dbReference type="ARBA" id="ARBA00005119"/>
    </source>
</evidence>
<feature type="transmembrane region" description="Helical" evidence="19">
    <location>
        <begin position="248"/>
        <end position="265"/>
    </location>
</feature>
<evidence type="ECO:0000256" key="19">
    <source>
        <dbReference type="SAM" id="Phobius"/>
    </source>
</evidence>
<feature type="transmembrane region" description="Helical" evidence="19">
    <location>
        <begin position="137"/>
        <end position="155"/>
    </location>
</feature>
<keyword evidence="10 18" id="KW-0808">Transferase</keyword>
<keyword evidence="21" id="KW-1185">Reference proteome</keyword>
<keyword evidence="8" id="KW-1003">Cell membrane</keyword>
<comment type="subcellular location">
    <subcellularLocation>
        <location evidence="2">Cell membrane</location>
        <topology evidence="2">Multi-pass membrane protein</topology>
    </subcellularLocation>
</comment>
<dbReference type="EC" id="2.7.7.41" evidence="6 18"/>
<dbReference type="UniPathway" id="UPA00557">
    <property type="reaction ID" value="UER00614"/>
</dbReference>
<accession>A0A1L3MSD1</accession>
<evidence type="ECO:0000256" key="4">
    <source>
        <dbReference type="ARBA" id="ARBA00005189"/>
    </source>
</evidence>
<evidence type="ECO:0000256" key="6">
    <source>
        <dbReference type="ARBA" id="ARBA00012487"/>
    </source>
</evidence>
<evidence type="ECO:0000256" key="17">
    <source>
        <dbReference type="ARBA" id="ARBA00023264"/>
    </source>
</evidence>
<evidence type="ECO:0000256" key="5">
    <source>
        <dbReference type="ARBA" id="ARBA00010185"/>
    </source>
</evidence>
<dbReference type="AlphaFoldDB" id="A0A1L3MSD1"/>
<evidence type="ECO:0000313" key="20">
    <source>
        <dbReference type="EMBL" id="APH05227.1"/>
    </source>
</evidence>
<evidence type="ECO:0000256" key="7">
    <source>
        <dbReference type="ARBA" id="ARBA00019373"/>
    </source>
</evidence>
<evidence type="ECO:0000256" key="2">
    <source>
        <dbReference type="ARBA" id="ARBA00004651"/>
    </source>
</evidence>
<dbReference type="PROSITE" id="PS01315">
    <property type="entry name" value="CDS"/>
    <property type="match status" value="1"/>
</dbReference>